<gene>
    <name evidence="1" type="ORF">HWI92_00500</name>
</gene>
<accession>A0ABX7I0Y4</accession>
<evidence type="ECO:0000313" key="2">
    <source>
        <dbReference type="Proteomes" id="UP000612680"/>
    </source>
</evidence>
<reference evidence="1 2" key="1">
    <citation type="submission" date="2020-06" db="EMBL/GenBank/DDBJ databases">
        <title>Dyadobacter sandarakinus sp. nov., isolated from the soil of the Arctic Yellow River Station.</title>
        <authorList>
            <person name="Zhang Y."/>
            <person name="Peng F."/>
        </authorList>
    </citation>
    <scope>NUCLEOTIDE SEQUENCE [LARGE SCALE GENOMIC DNA]</scope>
    <source>
        <strain evidence="1 2">Q3-56</strain>
    </source>
</reference>
<keyword evidence="2" id="KW-1185">Reference proteome</keyword>
<evidence type="ECO:0000313" key="1">
    <source>
        <dbReference type="EMBL" id="QRQ99497.1"/>
    </source>
</evidence>
<dbReference type="RefSeq" id="WP_204660259.1">
    <property type="nucleotide sequence ID" value="NZ_CP056775.1"/>
</dbReference>
<sequence length="97" mass="10805">MIAKRLEYNALVSKDFLDMTVGLKNMVREVRFRINEVVTSQAILPKVARSLSCLKDAISAHQTATVTLKDVSGWNLYLTEIVAELEAFCTSNGLDID</sequence>
<dbReference type="Proteomes" id="UP000612680">
    <property type="component" value="Chromosome"/>
</dbReference>
<organism evidence="1 2">
    <name type="scientific">Dyadobacter sandarakinus</name>
    <dbReference type="NCBI Taxonomy" id="2747268"/>
    <lineage>
        <taxon>Bacteria</taxon>
        <taxon>Pseudomonadati</taxon>
        <taxon>Bacteroidota</taxon>
        <taxon>Cytophagia</taxon>
        <taxon>Cytophagales</taxon>
        <taxon>Spirosomataceae</taxon>
        <taxon>Dyadobacter</taxon>
    </lineage>
</organism>
<dbReference type="EMBL" id="CP056775">
    <property type="protein sequence ID" value="QRQ99497.1"/>
    <property type="molecule type" value="Genomic_DNA"/>
</dbReference>
<protein>
    <submittedName>
        <fullName evidence="1">Uncharacterized protein</fullName>
    </submittedName>
</protein>
<name>A0ABX7I0Y4_9BACT</name>
<proteinExistence type="predicted"/>